<protein>
    <submittedName>
        <fullName evidence="2">Uncharacterized protein</fullName>
    </submittedName>
</protein>
<reference evidence="2 3" key="1">
    <citation type="submission" date="2019-10" db="EMBL/GenBank/DDBJ databases">
        <title>New genus of Silvanigrellaceae.</title>
        <authorList>
            <person name="Pitt A."/>
            <person name="Hahn M.W."/>
        </authorList>
    </citation>
    <scope>NUCLEOTIDE SEQUENCE [LARGE SCALE GENOMIC DNA]</scope>
    <source>
        <strain evidence="2 3">33A1-SZDP</strain>
    </source>
</reference>
<accession>A0A833JDV0</accession>
<evidence type="ECO:0000313" key="3">
    <source>
        <dbReference type="Proteomes" id="UP000442694"/>
    </source>
</evidence>
<feature type="compositionally biased region" description="Polar residues" evidence="1">
    <location>
        <begin position="287"/>
        <end position="302"/>
    </location>
</feature>
<dbReference type="Proteomes" id="UP000442694">
    <property type="component" value="Unassembled WGS sequence"/>
</dbReference>
<comment type="caution">
    <text evidence="2">The sequence shown here is derived from an EMBL/GenBank/DDBJ whole genome shotgun (WGS) entry which is preliminary data.</text>
</comment>
<evidence type="ECO:0000256" key="1">
    <source>
        <dbReference type="SAM" id="MobiDB-lite"/>
    </source>
</evidence>
<gene>
    <name evidence="2" type="ORF">GCL57_11205</name>
</gene>
<feature type="region of interest" description="Disordered" evidence="1">
    <location>
        <begin position="1"/>
        <end position="22"/>
    </location>
</feature>
<dbReference type="RefSeq" id="WP_152213441.1">
    <property type="nucleotide sequence ID" value="NZ_WFLN01000008.1"/>
</dbReference>
<keyword evidence="3" id="KW-1185">Reference proteome</keyword>
<sequence>MPSNSSKSKAAVVGKKAKETSKNKKKINAVSNFSTPAFIEDLTGAAQQELNFQWNINANAFTEQSITGDPWNQGYLDDTGKFIPTPIQSYYYNLSTTPIPQNTQAPLVPWIAFPHRIIYYLGKANPSTNIYNLEQQKLFELADTGYYTNSSGTKQTFPKIPVNLCPKPNWQGEMQEYGPYGPRGWQDEYCEWSVTRNSSGKITRVDFVCENPEYWYTLWRVDPNAVAKKYEETLNFGLHTNSQNLIKINIEDLYLNDPLTGKPVIDPYTNKPAYNPLNKWNKGPVSQRGSSPSGGAMHLTSSPNSLQTEVGLAGCATVQRKVGNVDSQALICCSKYGQSFRNSDPIIGQSVNQVVEGPPASRVSLANPIGLYIQKPDFTNYELFDDPKLPVDAQVSDCWQVIRGHEILIDPITNAPFNGNFILHAAFQIPEKWIAAGVTKTISDIKINSEGVSSPIQWAGQIALTFHVGLYARPLPAAELQPVSCLVSLDNPTSDKSLPPAQAQPVQMMYQTLWNAYYGTKISNPVGVPMNLATNTVIVPVPVRQGDQGLKIALICNTAVTHTFNTLPSVTASNSNIEITVDKKAGLQDVTYAAPGNSYPDVFKMLTLTVNINKNVPPGLYGIQVKNPGKGMPDALIAPGFINVLPAKQN</sequence>
<name>A0A833JDV0_9BACT</name>
<dbReference type="EMBL" id="WFLN01000008">
    <property type="protein sequence ID" value="KAB8029100.1"/>
    <property type="molecule type" value="Genomic_DNA"/>
</dbReference>
<feature type="compositionally biased region" description="Low complexity" evidence="1">
    <location>
        <begin position="1"/>
        <end position="14"/>
    </location>
</feature>
<evidence type="ECO:0000313" key="2">
    <source>
        <dbReference type="EMBL" id="KAB8029100.1"/>
    </source>
</evidence>
<organism evidence="2 3">
    <name type="scientific">Fluviispira multicolorata</name>
    <dbReference type="NCBI Taxonomy" id="2654512"/>
    <lineage>
        <taxon>Bacteria</taxon>
        <taxon>Pseudomonadati</taxon>
        <taxon>Bdellovibrionota</taxon>
        <taxon>Oligoflexia</taxon>
        <taxon>Silvanigrellales</taxon>
        <taxon>Silvanigrellaceae</taxon>
        <taxon>Fluviispira</taxon>
    </lineage>
</organism>
<feature type="region of interest" description="Disordered" evidence="1">
    <location>
        <begin position="279"/>
        <end position="302"/>
    </location>
</feature>
<dbReference type="AlphaFoldDB" id="A0A833JDV0"/>
<proteinExistence type="predicted"/>